<evidence type="ECO:0000256" key="5">
    <source>
        <dbReference type="ARBA" id="ARBA00022481"/>
    </source>
</evidence>
<evidence type="ECO:0000256" key="4">
    <source>
        <dbReference type="ARBA" id="ARBA00022475"/>
    </source>
</evidence>
<evidence type="ECO:0000256" key="2">
    <source>
        <dbReference type="ARBA" id="ARBA00009984"/>
    </source>
</evidence>
<accession>A0A5S3PD92</accession>
<dbReference type="OrthoDB" id="9795612at2"/>
<dbReference type="InterPro" id="IPR000983">
    <property type="entry name" value="Bac_GSPG_pilin"/>
</dbReference>
<comment type="subcellular location">
    <subcellularLocation>
        <location evidence="1">Cell inner membrane</location>
        <topology evidence="1">Single-pass membrane protein</topology>
    </subcellularLocation>
</comment>
<dbReference type="EMBL" id="VANS01000003">
    <property type="protein sequence ID" value="TMM51796.1"/>
    <property type="molecule type" value="Genomic_DNA"/>
</dbReference>
<keyword evidence="6" id="KW-0997">Cell inner membrane</keyword>
<dbReference type="NCBIfam" id="TIGR01710">
    <property type="entry name" value="typeII_sec_gspG"/>
    <property type="match status" value="1"/>
</dbReference>
<sequence length="162" mass="17194">MESFMTHDINKPGRRTPRVHDAGVTLIEMMVVLVIIAVVAAMVVPNVIGRPDEARATVAQTDIRAISSALELYRLDNRGYPTTTQGLDALVREPVAPPKPANWVSGGYLDAVPQDPWGNSYLYRAPGDDAPFDLLSLGADGVPGGDGTSADISSNGRIVAGR</sequence>
<dbReference type="PRINTS" id="PR00813">
    <property type="entry name" value="BCTERIALGSPG"/>
</dbReference>
<dbReference type="PANTHER" id="PTHR30093">
    <property type="entry name" value="GENERAL SECRETION PATHWAY PROTEIN G"/>
    <property type="match status" value="1"/>
</dbReference>
<name>A0A5S3PD92_9RHOB</name>
<keyword evidence="4" id="KW-1003">Cell membrane</keyword>
<evidence type="ECO:0000313" key="13">
    <source>
        <dbReference type="Proteomes" id="UP000309550"/>
    </source>
</evidence>
<dbReference type="Proteomes" id="UP000309550">
    <property type="component" value="Unassembled WGS sequence"/>
</dbReference>
<reference evidence="12 13" key="1">
    <citation type="submission" date="2019-05" db="EMBL/GenBank/DDBJ databases">
        <title>Sulfitobacter sabulilitoris sp. nov., isolated from a marine sand.</title>
        <authorList>
            <person name="Yoon J.-H."/>
        </authorList>
    </citation>
    <scope>NUCLEOTIDE SEQUENCE [LARGE SCALE GENOMIC DNA]</scope>
    <source>
        <strain evidence="12 13">HSMS-29</strain>
    </source>
</reference>
<evidence type="ECO:0000256" key="3">
    <source>
        <dbReference type="ARBA" id="ARBA00020042"/>
    </source>
</evidence>
<comment type="caution">
    <text evidence="12">The sequence shown here is derived from an EMBL/GenBank/DDBJ whole genome shotgun (WGS) entry which is preliminary data.</text>
</comment>
<evidence type="ECO:0000313" key="12">
    <source>
        <dbReference type="EMBL" id="TMM51796.1"/>
    </source>
</evidence>
<keyword evidence="8 10" id="KW-1133">Transmembrane helix</keyword>
<evidence type="ECO:0000256" key="7">
    <source>
        <dbReference type="ARBA" id="ARBA00022692"/>
    </source>
</evidence>
<dbReference type="PANTHER" id="PTHR30093:SF44">
    <property type="entry name" value="TYPE II SECRETION SYSTEM CORE PROTEIN G"/>
    <property type="match status" value="1"/>
</dbReference>
<dbReference type="InterPro" id="IPR013545">
    <property type="entry name" value="T2SS_protein-GspG_C"/>
</dbReference>
<dbReference type="NCBIfam" id="TIGR02532">
    <property type="entry name" value="IV_pilin_GFxxxE"/>
    <property type="match status" value="1"/>
</dbReference>
<keyword evidence="5" id="KW-0488">Methylation</keyword>
<keyword evidence="9 10" id="KW-0472">Membrane</keyword>
<keyword evidence="7 10" id="KW-0812">Transmembrane</keyword>
<evidence type="ECO:0000256" key="9">
    <source>
        <dbReference type="ARBA" id="ARBA00023136"/>
    </source>
</evidence>
<evidence type="ECO:0000256" key="8">
    <source>
        <dbReference type="ARBA" id="ARBA00022989"/>
    </source>
</evidence>
<protein>
    <recommendedName>
        <fullName evidence="3">Type II secretion system core protein G</fullName>
    </recommendedName>
</protein>
<proteinExistence type="inferred from homology"/>
<gene>
    <name evidence="12" type="primary">gspG</name>
    <name evidence="12" type="ORF">FDT80_13700</name>
</gene>
<dbReference type="Pfam" id="PF08334">
    <property type="entry name" value="T2SSG"/>
    <property type="match status" value="1"/>
</dbReference>
<dbReference type="Pfam" id="PF07963">
    <property type="entry name" value="N_methyl"/>
    <property type="match status" value="1"/>
</dbReference>
<dbReference type="Gene3D" id="3.30.700.10">
    <property type="entry name" value="Glycoprotein, Type 4 Pilin"/>
    <property type="match status" value="1"/>
</dbReference>
<keyword evidence="13" id="KW-1185">Reference proteome</keyword>
<dbReference type="InterPro" id="IPR045584">
    <property type="entry name" value="Pilin-like"/>
</dbReference>
<evidence type="ECO:0000259" key="11">
    <source>
        <dbReference type="Pfam" id="PF08334"/>
    </source>
</evidence>
<dbReference type="GO" id="GO:0015627">
    <property type="term" value="C:type II protein secretion system complex"/>
    <property type="evidence" value="ECO:0007669"/>
    <property type="project" value="InterPro"/>
</dbReference>
<organism evidence="12 13">
    <name type="scientific">Sulfitobacter sabulilitoris</name>
    <dbReference type="NCBI Taxonomy" id="2562655"/>
    <lineage>
        <taxon>Bacteria</taxon>
        <taxon>Pseudomonadati</taxon>
        <taxon>Pseudomonadota</taxon>
        <taxon>Alphaproteobacteria</taxon>
        <taxon>Rhodobacterales</taxon>
        <taxon>Roseobacteraceae</taxon>
        <taxon>Sulfitobacter</taxon>
    </lineage>
</organism>
<evidence type="ECO:0000256" key="1">
    <source>
        <dbReference type="ARBA" id="ARBA00004377"/>
    </source>
</evidence>
<comment type="similarity">
    <text evidence="2">Belongs to the GSP G family.</text>
</comment>
<dbReference type="GO" id="GO:0015628">
    <property type="term" value="P:protein secretion by the type II secretion system"/>
    <property type="evidence" value="ECO:0007669"/>
    <property type="project" value="InterPro"/>
</dbReference>
<feature type="transmembrane region" description="Helical" evidence="10">
    <location>
        <begin position="21"/>
        <end position="44"/>
    </location>
</feature>
<dbReference type="InterPro" id="IPR010054">
    <property type="entry name" value="Type2_sec_GspG"/>
</dbReference>
<dbReference type="SUPFAM" id="SSF54523">
    <property type="entry name" value="Pili subunits"/>
    <property type="match status" value="1"/>
</dbReference>
<feature type="domain" description="Type II secretion system protein GspG C-terminal" evidence="11">
    <location>
        <begin position="46"/>
        <end position="154"/>
    </location>
</feature>
<evidence type="ECO:0000256" key="6">
    <source>
        <dbReference type="ARBA" id="ARBA00022519"/>
    </source>
</evidence>
<evidence type="ECO:0000256" key="10">
    <source>
        <dbReference type="SAM" id="Phobius"/>
    </source>
</evidence>
<dbReference type="GO" id="GO:0005886">
    <property type="term" value="C:plasma membrane"/>
    <property type="evidence" value="ECO:0007669"/>
    <property type="project" value="UniProtKB-SubCell"/>
</dbReference>
<dbReference type="PROSITE" id="PS00409">
    <property type="entry name" value="PROKAR_NTER_METHYL"/>
    <property type="match status" value="1"/>
</dbReference>
<dbReference type="InterPro" id="IPR012902">
    <property type="entry name" value="N_methyl_site"/>
</dbReference>
<dbReference type="AlphaFoldDB" id="A0A5S3PD92"/>